<gene>
    <name evidence="3" type="ORF">CVU82_02615</name>
</gene>
<accession>A0A2N2E9R6</accession>
<reference evidence="3 4" key="1">
    <citation type="journal article" date="2017" name="ISME J.">
        <title>Potential for microbial H2 and metal transformations associated with novel bacteria and archaea in deep terrestrial subsurface sediments.</title>
        <authorList>
            <person name="Hernsdorf A.W."/>
            <person name="Amano Y."/>
            <person name="Miyakawa K."/>
            <person name="Ise K."/>
            <person name="Suzuki Y."/>
            <person name="Anantharaman K."/>
            <person name="Probst A."/>
            <person name="Burstein D."/>
            <person name="Thomas B.C."/>
            <person name="Banfield J.F."/>
        </authorList>
    </citation>
    <scope>NUCLEOTIDE SEQUENCE [LARGE SCALE GENOMIC DNA]</scope>
    <source>
        <strain evidence="3">HGW-Falkowbacteria-1</strain>
    </source>
</reference>
<evidence type="ECO:0000256" key="2">
    <source>
        <dbReference type="SAM" id="Phobius"/>
    </source>
</evidence>
<sequence>MESIKSKKLNFLNGLNICLLFAVITSGFYYLKSMDDLVNKNFELQSLKEKATLLEEDNKNYEVLKNDLESYENMNARIEELKMVKVTGIKYISLGDDSLAKK</sequence>
<feature type="coiled-coil region" evidence="1">
    <location>
        <begin position="37"/>
        <end position="84"/>
    </location>
</feature>
<keyword evidence="2" id="KW-1133">Transmembrane helix</keyword>
<protein>
    <submittedName>
        <fullName evidence="3">Uncharacterized protein</fullName>
    </submittedName>
</protein>
<keyword evidence="2" id="KW-0812">Transmembrane</keyword>
<keyword evidence="2" id="KW-0472">Membrane</keyword>
<proteinExistence type="predicted"/>
<feature type="transmembrane region" description="Helical" evidence="2">
    <location>
        <begin position="12"/>
        <end position="31"/>
    </location>
</feature>
<name>A0A2N2E9R6_9BACT</name>
<keyword evidence="1" id="KW-0175">Coiled coil</keyword>
<evidence type="ECO:0000256" key="1">
    <source>
        <dbReference type="SAM" id="Coils"/>
    </source>
</evidence>
<dbReference type="Proteomes" id="UP000233517">
    <property type="component" value="Unassembled WGS sequence"/>
</dbReference>
<dbReference type="EMBL" id="PHAI01000002">
    <property type="protein sequence ID" value="PKM91465.1"/>
    <property type="molecule type" value="Genomic_DNA"/>
</dbReference>
<dbReference type="AlphaFoldDB" id="A0A2N2E9R6"/>
<organism evidence="3 4">
    <name type="scientific">Candidatus Falkowbacteria bacterium HGW-Falkowbacteria-1</name>
    <dbReference type="NCBI Taxonomy" id="2013768"/>
    <lineage>
        <taxon>Bacteria</taxon>
        <taxon>Candidatus Falkowiibacteriota</taxon>
    </lineage>
</organism>
<evidence type="ECO:0000313" key="4">
    <source>
        <dbReference type="Proteomes" id="UP000233517"/>
    </source>
</evidence>
<evidence type="ECO:0000313" key="3">
    <source>
        <dbReference type="EMBL" id="PKM91465.1"/>
    </source>
</evidence>
<comment type="caution">
    <text evidence="3">The sequence shown here is derived from an EMBL/GenBank/DDBJ whole genome shotgun (WGS) entry which is preliminary data.</text>
</comment>